<dbReference type="InterPro" id="IPR035919">
    <property type="entry name" value="EAL_sf"/>
</dbReference>
<dbReference type="PANTHER" id="PTHR33121:SF71">
    <property type="entry name" value="OXYGEN SENSOR PROTEIN DOSP"/>
    <property type="match status" value="1"/>
</dbReference>
<feature type="transmembrane region" description="Helical" evidence="2">
    <location>
        <begin position="118"/>
        <end position="151"/>
    </location>
</feature>
<dbReference type="Gene3D" id="3.30.70.270">
    <property type="match status" value="1"/>
</dbReference>
<dbReference type="PANTHER" id="PTHR33121">
    <property type="entry name" value="CYCLIC DI-GMP PHOSPHODIESTERASE PDEF"/>
    <property type="match status" value="1"/>
</dbReference>
<dbReference type="InterPro" id="IPR000160">
    <property type="entry name" value="GGDEF_dom"/>
</dbReference>
<dbReference type="SMART" id="SM00052">
    <property type="entry name" value="EAL"/>
    <property type="match status" value="1"/>
</dbReference>
<dbReference type="EMBL" id="ABIA03000004">
    <property type="protein sequence ID" value="EDQ32399.1"/>
    <property type="molecule type" value="Genomic_DNA"/>
</dbReference>
<dbReference type="PROSITE" id="PS50883">
    <property type="entry name" value="EAL"/>
    <property type="match status" value="1"/>
</dbReference>
<dbReference type="InterPro" id="IPR001633">
    <property type="entry name" value="EAL_dom"/>
</dbReference>
<feature type="transmembrane region" description="Helical" evidence="2">
    <location>
        <begin position="55"/>
        <end position="74"/>
    </location>
</feature>
<dbReference type="SUPFAM" id="SSF141868">
    <property type="entry name" value="EAL domain-like"/>
    <property type="match status" value="1"/>
</dbReference>
<reference evidence="5 6" key="1">
    <citation type="submission" date="2007-10" db="EMBL/GenBank/DDBJ databases">
        <authorList>
            <person name="Wagner-Dobler I."/>
            <person name="Ferriera S."/>
            <person name="Johnson J."/>
            <person name="Kravitz S."/>
            <person name="Beeson K."/>
            <person name="Sutton G."/>
            <person name="Rogers Y.-H."/>
            <person name="Friedman R."/>
            <person name="Frazier M."/>
            <person name="Venter J.C."/>
        </authorList>
    </citation>
    <scope>NUCLEOTIDE SEQUENCE [LARGE SCALE GENOMIC DNA]</scope>
    <source>
        <strain evidence="5 6">DFL-43</strain>
    </source>
</reference>
<dbReference type="CDD" id="cd01948">
    <property type="entry name" value="EAL"/>
    <property type="match status" value="1"/>
</dbReference>
<dbReference type="InterPro" id="IPR029787">
    <property type="entry name" value="Nucleotide_cyclase"/>
</dbReference>
<evidence type="ECO:0000259" key="3">
    <source>
        <dbReference type="PROSITE" id="PS50883"/>
    </source>
</evidence>
<feature type="domain" description="EAL" evidence="3">
    <location>
        <begin position="374"/>
        <end position="624"/>
    </location>
</feature>
<feature type="transmembrane region" description="Helical" evidence="2">
    <location>
        <begin position="21"/>
        <end position="43"/>
    </location>
</feature>
<evidence type="ECO:0000313" key="5">
    <source>
        <dbReference type="EMBL" id="EDQ32399.1"/>
    </source>
</evidence>
<dbReference type="NCBIfam" id="TIGR00254">
    <property type="entry name" value="GGDEF"/>
    <property type="match status" value="1"/>
</dbReference>
<sequence>MRTASRFDTYKTWIDPVRQQALAKAYCPIVRVLLLPGAAYYLYVTWAHWRDETGLSLLILGSITSVTALCFLLIRQFMVSEESVTLARLELAGFIANLLIYFNVLIYTIMNFEQTKLIYFALMAVIFSTTGVTLRSTLFTIFLSLATLFWFASDLSPELFNQYVSIGVATAVASLCMATLLRKAIFRQIDARLLADKLTAKAQRLADTDMLTGVPNRRAVFEKIDYFVKQGRPFWMGILDLDGFKAINDVYGHIMGDRLLCAIVDRAKDINLEGVTFGRIGGDEFIAILPGTMTEEEVKRLGKDTIDAISSPYPMDLLELTIGASAGFAHFPSMGSSSAQLYEKADFALYKAKAHQRGQCILFDTAEDKEMKQAIEIERELRECDLENELFLLFQPQYSPSLQKVVSFEALARWQSPKLGLVQPDQFIRAAERSGHIRKVTGILFNKGLDALAKWPRDISFSFNLSAQDISDRSFILSLLSAIMKSGISPHRIEFEITETAVMSDLETSRQLLQTLRSSGCKIALDDFGSGYSSFEYLDQLPLDKVKIDRSFIRKVPHSDTSREIVAGVIGLCRKLDLRCVLEGVETESEMAILSPMKPDLIQGYLYGKPMKDSDARDMIDRQQEQSNHGNAAPDQHEGLSALS</sequence>
<dbReference type="PROSITE" id="PS50887">
    <property type="entry name" value="GGDEF"/>
    <property type="match status" value="1"/>
</dbReference>
<dbReference type="SMART" id="SM00267">
    <property type="entry name" value="GGDEF"/>
    <property type="match status" value="1"/>
</dbReference>
<evidence type="ECO:0000256" key="1">
    <source>
        <dbReference type="SAM" id="MobiDB-lite"/>
    </source>
</evidence>
<reference evidence="5 6" key="2">
    <citation type="submission" date="2012-06" db="EMBL/GenBank/DDBJ databases">
        <authorList>
            <person name="Fiebig A."/>
        </authorList>
    </citation>
    <scope>NUCLEOTIDE SEQUENCE [LARGE SCALE GENOMIC DNA]</scope>
    <source>
        <strain evidence="5 6">DFL-43</strain>
    </source>
</reference>
<dbReference type="Proteomes" id="UP000004291">
    <property type="component" value="Chromosome"/>
</dbReference>
<keyword evidence="6" id="KW-1185">Reference proteome</keyword>
<gene>
    <name evidence="5" type="ORF">HPDFL43_13058</name>
</gene>
<dbReference type="Pfam" id="PF00563">
    <property type="entry name" value="EAL"/>
    <property type="match status" value="1"/>
</dbReference>
<dbReference type="InterPro" id="IPR043128">
    <property type="entry name" value="Rev_trsase/Diguanyl_cyclase"/>
</dbReference>
<accession>A9DCC0</accession>
<name>A9DCC0_HOEPD</name>
<keyword evidence="2" id="KW-0812">Transmembrane</keyword>
<evidence type="ECO:0000259" key="4">
    <source>
        <dbReference type="PROSITE" id="PS50887"/>
    </source>
</evidence>
<feature type="region of interest" description="Disordered" evidence="1">
    <location>
        <begin position="613"/>
        <end position="644"/>
    </location>
</feature>
<dbReference type="GO" id="GO:0071111">
    <property type="term" value="F:cyclic-guanylate-specific phosphodiesterase activity"/>
    <property type="evidence" value="ECO:0007669"/>
    <property type="project" value="InterPro"/>
</dbReference>
<dbReference type="eggNOG" id="COG5001">
    <property type="taxonomic scope" value="Bacteria"/>
</dbReference>
<dbReference type="InterPro" id="IPR050706">
    <property type="entry name" value="Cyclic-di-GMP_PDE-like"/>
</dbReference>
<keyword evidence="2" id="KW-1133">Transmembrane helix</keyword>
<dbReference type="SUPFAM" id="SSF55073">
    <property type="entry name" value="Nucleotide cyclase"/>
    <property type="match status" value="1"/>
</dbReference>
<dbReference type="AlphaFoldDB" id="A9DCC0"/>
<evidence type="ECO:0000256" key="2">
    <source>
        <dbReference type="SAM" id="Phobius"/>
    </source>
</evidence>
<feature type="transmembrane region" description="Helical" evidence="2">
    <location>
        <begin position="163"/>
        <end position="181"/>
    </location>
</feature>
<proteinExistence type="predicted"/>
<dbReference type="HOGENOM" id="CLU_000445_70_49_5"/>
<feature type="domain" description="GGDEF" evidence="4">
    <location>
        <begin position="232"/>
        <end position="365"/>
    </location>
</feature>
<dbReference type="Gene3D" id="3.20.20.450">
    <property type="entry name" value="EAL domain"/>
    <property type="match status" value="1"/>
</dbReference>
<feature type="transmembrane region" description="Helical" evidence="2">
    <location>
        <begin position="86"/>
        <end position="106"/>
    </location>
</feature>
<organism evidence="5 6">
    <name type="scientific">Hoeflea phototrophica (strain DSM 17068 / NCIMB 14078 / DFL-43)</name>
    <dbReference type="NCBI Taxonomy" id="411684"/>
    <lineage>
        <taxon>Bacteria</taxon>
        <taxon>Pseudomonadati</taxon>
        <taxon>Pseudomonadota</taxon>
        <taxon>Alphaproteobacteria</taxon>
        <taxon>Hyphomicrobiales</taxon>
        <taxon>Rhizobiaceae</taxon>
        <taxon>Hoeflea</taxon>
    </lineage>
</organism>
<comment type="caution">
    <text evidence="5">The sequence shown here is derived from an EMBL/GenBank/DDBJ whole genome shotgun (WGS) entry which is preliminary data.</text>
</comment>
<dbReference type="STRING" id="411684.HPDFL43_13058"/>
<protein>
    <submittedName>
        <fullName evidence="5">Diguanylate cyclase (GGDEF) domain protein</fullName>
    </submittedName>
</protein>
<keyword evidence="2" id="KW-0472">Membrane</keyword>
<feature type="compositionally biased region" description="Basic and acidic residues" evidence="1">
    <location>
        <begin position="613"/>
        <end position="624"/>
    </location>
</feature>
<dbReference type="Pfam" id="PF00990">
    <property type="entry name" value="GGDEF"/>
    <property type="match status" value="1"/>
</dbReference>
<dbReference type="CDD" id="cd01949">
    <property type="entry name" value="GGDEF"/>
    <property type="match status" value="1"/>
</dbReference>
<evidence type="ECO:0000313" key="6">
    <source>
        <dbReference type="Proteomes" id="UP000004291"/>
    </source>
</evidence>